<dbReference type="EMBL" id="ASHM01059470">
    <property type="protein sequence ID" value="PNX89338.1"/>
    <property type="molecule type" value="Genomic_DNA"/>
</dbReference>
<accession>A0A2K3MEX4</accession>
<feature type="non-terminal residue" evidence="1">
    <location>
        <position position="1"/>
    </location>
</feature>
<dbReference type="Proteomes" id="UP000236291">
    <property type="component" value="Unassembled WGS sequence"/>
</dbReference>
<protein>
    <submittedName>
        <fullName evidence="1">Uncharacterized protein</fullName>
    </submittedName>
</protein>
<dbReference type="AlphaFoldDB" id="A0A2K3MEX4"/>
<name>A0A2K3MEX4_TRIPR</name>
<sequence>IDYWRDLVILSTFPAEERREDARINHEDADVQGKNGTLNI</sequence>
<comment type="caution">
    <text evidence="1">The sequence shown here is derived from an EMBL/GenBank/DDBJ whole genome shotgun (WGS) entry which is preliminary data.</text>
</comment>
<reference evidence="1 2" key="2">
    <citation type="journal article" date="2017" name="Front. Plant Sci.">
        <title>Gene Classification and Mining of Molecular Markers Useful in Red Clover (Trifolium pratense) Breeding.</title>
        <authorList>
            <person name="Istvanek J."/>
            <person name="Dluhosova J."/>
            <person name="Dluhos P."/>
            <person name="Patkova L."/>
            <person name="Nedelnik J."/>
            <person name="Repkova J."/>
        </authorList>
    </citation>
    <scope>NUCLEOTIDE SEQUENCE [LARGE SCALE GENOMIC DNA]</scope>
    <source>
        <strain evidence="2">cv. Tatra</strain>
        <tissue evidence="1">Young leaves</tissue>
    </source>
</reference>
<organism evidence="1 2">
    <name type="scientific">Trifolium pratense</name>
    <name type="common">Red clover</name>
    <dbReference type="NCBI Taxonomy" id="57577"/>
    <lineage>
        <taxon>Eukaryota</taxon>
        <taxon>Viridiplantae</taxon>
        <taxon>Streptophyta</taxon>
        <taxon>Embryophyta</taxon>
        <taxon>Tracheophyta</taxon>
        <taxon>Spermatophyta</taxon>
        <taxon>Magnoliopsida</taxon>
        <taxon>eudicotyledons</taxon>
        <taxon>Gunneridae</taxon>
        <taxon>Pentapetalae</taxon>
        <taxon>rosids</taxon>
        <taxon>fabids</taxon>
        <taxon>Fabales</taxon>
        <taxon>Fabaceae</taxon>
        <taxon>Papilionoideae</taxon>
        <taxon>50 kb inversion clade</taxon>
        <taxon>NPAAA clade</taxon>
        <taxon>Hologalegina</taxon>
        <taxon>IRL clade</taxon>
        <taxon>Trifolieae</taxon>
        <taxon>Trifolium</taxon>
    </lineage>
</organism>
<reference evidence="1 2" key="1">
    <citation type="journal article" date="2014" name="Am. J. Bot.">
        <title>Genome assembly and annotation for red clover (Trifolium pratense; Fabaceae).</title>
        <authorList>
            <person name="Istvanek J."/>
            <person name="Jaros M."/>
            <person name="Krenek A."/>
            <person name="Repkova J."/>
        </authorList>
    </citation>
    <scope>NUCLEOTIDE SEQUENCE [LARGE SCALE GENOMIC DNA]</scope>
    <source>
        <strain evidence="2">cv. Tatra</strain>
        <tissue evidence="1">Young leaves</tissue>
    </source>
</reference>
<evidence type="ECO:0000313" key="1">
    <source>
        <dbReference type="EMBL" id="PNX89338.1"/>
    </source>
</evidence>
<proteinExistence type="predicted"/>
<gene>
    <name evidence="1" type="ORF">L195_g045457</name>
</gene>
<evidence type="ECO:0000313" key="2">
    <source>
        <dbReference type="Proteomes" id="UP000236291"/>
    </source>
</evidence>